<feature type="site" description="Electron transfer via tryptophanyl radical" evidence="5">
    <location>
        <position position="353"/>
    </location>
</feature>
<keyword evidence="1 4" id="KW-0285">Flavoprotein</keyword>
<dbReference type="PROSITE" id="PS51645">
    <property type="entry name" value="PHR_CRY_ALPHA_BETA"/>
    <property type="match status" value="1"/>
</dbReference>
<keyword evidence="9" id="KW-0456">Lyase</keyword>
<dbReference type="InterPro" id="IPR036134">
    <property type="entry name" value="Crypto/Photolyase_FAD-like_sf"/>
</dbReference>
<organism evidence="9 10">
    <name type="scientific">Thermoleophilum album</name>
    <dbReference type="NCBI Taxonomy" id="29539"/>
    <lineage>
        <taxon>Bacteria</taxon>
        <taxon>Bacillati</taxon>
        <taxon>Actinomycetota</taxon>
        <taxon>Thermoleophilia</taxon>
        <taxon>Thermoleophilales</taxon>
        <taxon>Thermoleophilaceae</taxon>
        <taxon>Thermoleophilum</taxon>
    </lineage>
</organism>
<feature type="binding site" evidence="4">
    <location>
        <begin position="269"/>
        <end position="276"/>
    </location>
    <ligand>
        <name>FAD</name>
        <dbReference type="ChEBI" id="CHEBI:57692"/>
    </ligand>
</feature>
<dbReference type="Gene3D" id="1.25.40.80">
    <property type="match status" value="1"/>
</dbReference>
<dbReference type="PANTHER" id="PTHR11455">
    <property type="entry name" value="CRYPTOCHROME"/>
    <property type="match status" value="1"/>
</dbReference>
<feature type="compositionally biased region" description="Pro residues" evidence="7">
    <location>
        <begin position="169"/>
        <end position="180"/>
    </location>
</feature>
<dbReference type="GO" id="GO:0071949">
    <property type="term" value="F:FAD binding"/>
    <property type="evidence" value="ECO:0007669"/>
    <property type="project" value="TreeGrafter"/>
</dbReference>
<dbReference type="PROSITE" id="PS00394">
    <property type="entry name" value="DNA_PHOTOLYASES_1_1"/>
    <property type="match status" value="1"/>
</dbReference>
<evidence type="ECO:0000256" key="7">
    <source>
        <dbReference type="SAM" id="MobiDB-lite"/>
    </source>
</evidence>
<feature type="binding site" evidence="4">
    <location>
        <begin position="366"/>
        <end position="368"/>
    </location>
    <ligand>
        <name>FAD</name>
        <dbReference type="ChEBI" id="CHEBI:57692"/>
    </ligand>
</feature>
<dbReference type="AlphaFoldDB" id="A0A1H6FKL1"/>
<dbReference type="PRINTS" id="PR00147">
    <property type="entry name" value="DNAPHOTLYASE"/>
</dbReference>
<dbReference type="SUPFAM" id="SSF52425">
    <property type="entry name" value="Cryptochrome/photolyase, N-terminal domain"/>
    <property type="match status" value="1"/>
</dbReference>
<dbReference type="GO" id="GO:0009416">
    <property type="term" value="P:response to light stimulus"/>
    <property type="evidence" value="ECO:0007669"/>
    <property type="project" value="TreeGrafter"/>
</dbReference>
<dbReference type="InterPro" id="IPR002081">
    <property type="entry name" value="Cryptochrome/DNA_photolyase_1"/>
</dbReference>
<dbReference type="Gene3D" id="1.10.579.10">
    <property type="entry name" value="DNA Cyclobutane Dipyrimidine Photolyase, subunit A, domain 3"/>
    <property type="match status" value="1"/>
</dbReference>
<dbReference type="SUPFAM" id="SSF48173">
    <property type="entry name" value="Cryptochrome/photolyase FAD-binding domain"/>
    <property type="match status" value="1"/>
</dbReference>
<gene>
    <name evidence="9" type="ORF">SAMN02745716_0222</name>
</gene>
<dbReference type="PANTHER" id="PTHR11455:SF9">
    <property type="entry name" value="CRYPTOCHROME CIRCADIAN CLOCK 5 ISOFORM X1"/>
    <property type="match status" value="1"/>
</dbReference>
<feature type="binding site" evidence="4">
    <location>
        <position position="224"/>
    </location>
    <ligand>
        <name>FAD</name>
        <dbReference type="ChEBI" id="CHEBI:57692"/>
    </ligand>
</feature>
<dbReference type="GO" id="GO:0006950">
    <property type="term" value="P:response to stress"/>
    <property type="evidence" value="ECO:0007669"/>
    <property type="project" value="UniProtKB-ARBA"/>
</dbReference>
<protein>
    <submittedName>
        <fullName evidence="9">Deoxyribodipyrimidine photo-lyase</fullName>
    </submittedName>
</protein>
<dbReference type="RefSeq" id="WP_218138170.1">
    <property type="nucleotide sequence ID" value="NZ_FNWJ01000001.1"/>
</dbReference>
<dbReference type="Pfam" id="PF00875">
    <property type="entry name" value="DNA_photolyase"/>
    <property type="match status" value="1"/>
</dbReference>
<proteinExistence type="inferred from homology"/>
<evidence type="ECO:0000256" key="1">
    <source>
        <dbReference type="ARBA" id="ARBA00022630"/>
    </source>
</evidence>
<accession>A0A1H6FKL1</accession>
<dbReference type="InterPro" id="IPR018394">
    <property type="entry name" value="DNA_photolyase_1_CS_C"/>
</dbReference>
<feature type="binding site" evidence="4">
    <location>
        <begin position="236"/>
        <end position="240"/>
    </location>
    <ligand>
        <name>FAD</name>
        <dbReference type="ChEBI" id="CHEBI:57692"/>
    </ligand>
</feature>
<keyword evidence="3 6" id="KW-0157">Chromophore</keyword>
<feature type="site" description="Electron transfer via tryptophanyl radical" evidence="5">
    <location>
        <position position="300"/>
    </location>
</feature>
<dbReference type="GO" id="GO:0003677">
    <property type="term" value="F:DNA binding"/>
    <property type="evidence" value="ECO:0007669"/>
    <property type="project" value="TreeGrafter"/>
</dbReference>
<reference evidence="10" key="1">
    <citation type="submission" date="2016-10" db="EMBL/GenBank/DDBJ databases">
        <authorList>
            <person name="Varghese N."/>
            <person name="Submissions S."/>
        </authorList>
    </citation>
    <scope>NUCLEOTIDE SEQUENCE [LARGE SCALE GENOMIC DNA]</scope>
    <source>
        <strain evidence="10">ATCC 35263</strain>
    </source>
</reference>
<evidence type="ECO:0000313" key="9">
    <source>
        <dbReference type="EMBL" id="SEH10373.1"/>
    </source>
</evidence>
<name>A0A1H6FKL1_THEAL</name>
<evidence type="ECO:0000256" key="2">
    <source>
        <dbReference type="ARBA" id="ARBA00022827"/>
    </source>
</evidence>
<feature type="compositionally biased region" description="Low complexity" evidence="7">
    <location>
        <begin position="192"/>
        <end position="202"/>
    </location>
</feature>
<comment type="cofactor">
    <cofactor evidence="4">
        <name>FAD</name>
        <dbReference type="ChEBI" id="CHEBI:57692"/>
    </cofactor>
    <text evidence="4">Binds 1 FAD per subunit.</text>
</comment>
<dbReference type="GO" id="GO:0006139">
    <property type="term" value="P:nucleobase-containing compound metabolic process"/>
    <property type="evidence" value="ECO:0007669"/>
    <property type="project" value="UniProtKB-ARBA"/>
</dbReference>
<evidence type="ECO:0000256" key="6">
    <source>
        <dbReference type="RuleBase" id="RU004182"/>
    </source>
</evidence>
<evidence type="ECO:0000313" key="10">
    <source>
        <dbReference type="Proteomes" id="UP000222056"/>
    </source>
</evidence>
<dbReference type="EMBL" id="FNWJ01000001">
    <property type="protein sequence ID" value="SEH10373.1"/>
    <property type="molecule type" value="Genomic_DNA"/>
</dbReference>
<feature type="region of interest" description="Disordered" evidence="7">
    <location>
        <begin position="167"/>
        <end position="212"/>
    </location>
</feature>
<feature type="compositionally biased region" description="Basic and acidic residues" evidence="7">
    <location>
        <begin position="203"/>
        <end position="212"/>
    </location>
</feature>
<keyword evidence="10" id="KW-1185">Reference proteome</keyword>
<dbReference type="Proteomes" id="UP000222056">
    <property type="component" value="Unassembled WGS sequence"/>
</dbReference>
<feature type="site" description="Electron transfer via tryptophanyl radical" evidence="5">
    <location>
        <position position="376"/>
    </location>
</feature>
<feature type="binding site" evidence="4">
    <location>
        <position position="266"/>
    </location>
    <ligand>
        <name>FAD</name>
        <dbReference type="ChEBI" id="CHEBI:57692"/>
    </ligand>
</feature>
<evidence type="ECO:0000259" key="8">
    <source>
        <dbReference type="PROSITE" id="PS51645"/>
    </source>
</evidence>
<comment type="similarity">
    <text evidence="6">Belongs to the DNA photolyase family.</text>
</comment>
<dbReference type="STRING" id="29539.SAMN02745716_0222"/>
<dbReference type="InterPro" id="IPR036155">
    <property type="entry name" value="Crypto/Photolyase_N_sf"/>
</dbReference>
<dbReference type="InterPro" id="IPR014729">
    <property type="entry name" value="Rossmann-like_a/b/a_fold"/>
</dbReference>
<dbReference type="InterPro" id="IPR006050">
    <property type="entry name" value="DNA_photolyase_N"/>
</dbReference>
<feature type="domain" description="Photolyase/cryptochrome alpha/beta" evidence="8">
    <location>
        <begin position="8"/>
        <end position="136"/>
    </location>
</feature>
<evidence type="ECO:0000256" key="4">
    <source>
        <dbReference type="PIRSR" id="PIRSR602081-1"/>
    </source>
</evidence>
<sequence length="478" mass="53891">MGSERQDGLEIVWFRRDLRLHDHPALTAAASAPRLLCVFVFDDRLLHGRHGSRVRTGFLLEALAELRWSLAERGQKLVLRRGRPEVELRSLALATGATRVHATADVGPYAHAREAAARAALAEIAVELRLHPGCFACDDPAAVAGTTIFTPYYRRWLAAPRREPLAVPTLPPPPPPPPPLDAGELPSVDDLAPPGADAPARPRGGERAGRERMTRFLAGPVREYARLHDLPARAATSRLSPYLHFGCVSARELEARLGRSEGEQAFRRQLAWRDFYAALLRRDPLLARRELRVEYRALRWQRDERALRAWRDGLTGYPLVDAAMRQLRHEGWVHNRARLVAGSFLTKHLGVDWREGERWYMRMLVDGDEASNNGNWQWIASVGSDPAPPARRILNPTLQAERFDPDGEYIARYVPELANVPARYRRQPWLMPEALQRQCGCVIGRDYPPPIVDHRAARERALARYRAARAAAPACGRR</sequence>
<dbReference type="Pfam" id="PF03441">
    <property type="entry name" value="FAD_binding_7"/>
    <property type="match status" value="1"/>
</dbReference>
<dbReference type="GO" id="GO:0003904">
    <property type="term" value="F:deoxyribodipyrimidine photo-lyase activity"/>
    <property type="evidence" value="ECO:0007669"/>
    <property type="project" value="TreeGrafter"/>
</dbReference>
<evidence type="ECO:0000256" key="5">
    <source>
        <dbReference type="PIRSR" id="PIRSR602081-2"/>
    </source>
</evidence>
<evidence type="ECO:0000256" key="3">
    <source>
        <dbReference type="ARBA" id="ARBA00022991"/>
    </source>
</evidence>
<keyword evidence="2 4" id="KW-0274">FAD</keyword>
<dbReference type="InterPro" id="IPR005101">
    <property type="entry name" value="Cryptochr/Photolyase_FAD-bd"/>
</dbReference>
<dbReference type="Gene3D" id="3.40.50.620">
    <property type="entry name" value="HUPs"/>
    <property type="match status" value="1"/>
</dbReference>